<gene>
    <name evidence="1" type="ORF">EGW08_020880</name>
</gene>
<proteinExistence type="predicted"/>
<name>A0A3S1H397_ELYCH</name>
<evidence type="ECO:0000313" key="2">
    <source>
        <dbReference type="Proteomes" id="UP000271974"/>
    </source>
</evidence>
<dbReference type="AlphaFoldDB" id="A0A3S1H397"/>
<evidence type="ECO:0000313" key="1">
    <source>
        <dbReference type="EMBL" id="RUS71361.1"/>
    </source>
</evidence>
<dbReference type="Proteomes" id="UP000271974">
    <property type="component" value="Unassembled WGS sequence"/>
</dbReference>
<organism evidence="1 2">
    <name type="scientific">Elysia chlorotica</name>
    <name type="common">Eastern emerald elysia</name>
    <name type="synonym">Sea slug</name>
    <dbReference type="NCBI Taxonomy" id="188477"/>
    <lineage>
        <taxon>Eukaryota</taxon>
        <taxon>Metazoa</taxon>
        <taxon>Spiralia</taxon>
        <taxon>Lophotrochozoa</taxon>
        <taxon>Mollusca</taxon>
        <taxon>Gastropoda</taxon>
        <taxon>Heterobranchia</taxon>
        <taxon>Euthyneura</taxon>
        <taxon>Panpulmonata</taxon>
        <taxon>Sacoglossa</taxon>
        <taxon>Placobranchoidea</taxon>
        <taxon>Plakobranchidae</taxon>
        <taxon>Elysia</taxon>
    </lineage>
</organism>
<comment type="caution">
    <text evidence="1">The sequence shown here is derived from an EMBL/GenBank/DDBJ whole genome shotgun (WGS) entry which is preliminary data.</text>
</comment>
<keyword evidence="2" id="KW-1185">Reference proteome</keyword>
<protein>
    <submittedName>
        <fullName evidence="1">Uncharacterized protein</fullName>
    </submittedName>
</protein>
<dbReference type="EMBL" id="RQTK01001227">
    <property type="protein sequence ID" value="RUS71361.1"/>
    <property type="molecule type" value="Genomic_DNA"/>
</dbReference>
<sequence>MIKGVSNFLWNCNSKLFEGRHIIKIRVVKMVNNLPCQTSFKKAILFMEIFLKKKLFEETICLLLVFVSVIMEFIHNRNKSSMPNLYQVQVRIIEFGKTDALCCILKNLILRVCLMYFHFFHLYKVPLC</sequence>
<reference evidence="1 2" key="1">
    <citation type="submission" date="2019-01" db="EMBL/GenBank/DDBJ databases">
        <title>A draft genome assembly of the solar-powered sea slug Elysia chlorotica.</title>
        <authorList>
            <person name="Cai H."/>
            <person name="Li Q."/>
            <person name="Fang X."/>
            <person name="Li J."/>
            <person name="Curtis N.E."/>
            <person name="Altenburger A."/>
            <person name="Shibata T."/>
            <person name="Feng M."/>
            <person name="Maeda T."/>
            <person name="Schwartz J.A."/>
            <person name="Shigenobu S."/>
            <person name="Lundholm N."/>
            <person name="Nishiyama T."/>
            <person name="Yang H."/>
            <person name="Hasebe M."/>
            <person name="Li S."/>
            <person name="Pierce S.K."/>
            <person name="Wang J."/>
        </authorList>
    </citation>
    <scope>NUCLEOTIDE SEQUENCE [LARGE SCALE GENOMIC DNA]</scope>
    <source>
        <strain evidence="1">EC2010</strain>
        <tissue evidence="1">Whole organism of an adult</tissue>
    </source>
</reference>
<accession>A0A3S1H397</accession>